<keyword evidence="2" id="KW-1185">Reference proteome</keyword>
<gene>
    <name evidence="1" type="ORF">ACFFSA_16680</name>
</gene>
<reference evidence="1 2" key="1">
    <citation type="submission" date="2024-09" db="EMBL/GenBank/DDBJ databases">
        <authorList>
            <person name="Sun Q."/>
            <person name="Mori K."/>
        </authorList>
    </citation>
    <scope>NUCLEOTIDE SEQUENCE [LARGE SCALE GENOMIC DNA]</scope>
    <source>
        <strain evidence="1 2">JCM 3143</strain>
    </source>
</reference>
<evidence type="ECO:0000313" key="1">
    <source>
        <dbReference type="EMBL" id="MFB9624724.1"/>
    </source>
</evidence>
<name>A0ABV5RZ80_9ACTN</name>
<accession>A0ABV5RZ80</accession>
<comment type="caution">
    <text evidence="1">The sequence shown here is derived from an EMBL/GenBank/DDBJ whole genome shotgun (WGS) entry which is preliminary data.</text>
</comment>
<protein>
    <submittedName>
        <fullName evidence="1">Uncharacterized protein</fullName>
    </submittedName>
</protein>
<dbReference type="EMBL" id="JBHMBW010000012">
    <property type="protein sequence ID" value="MFB9624724.1"/>
    <property type="molecule type" value="Genomic_DNA"/>
</dbReference>
<evidence type="ECO:0000313" key="2">
    <source>
        <dbReference type="Proteomes" id="UP001589532"/>
    </source>
</evidence>
<sequence>MSLRADASEVVAWATSPPAAGRVPSSGRTDRILTSGRAERASVCCSPTGLWRAMM</sequence>
<dbReference type="RefSeq" id="WP_344985225.1">
    <property type="nucleotide sequence ID" value="NZ_BAAAXV010000001.1"/>
</dbReference>
<proteinExistence type="predicted"/>
<dbReference type="Proteomes" id="UP001589532">
    <property type="component" value="Unassembled WGS sequence"/>
</dbReference>
<organism evidence="1 2">
    <name type="scientific">Nonomuraea helvata</name>
    <dbReference type="NCBI Taxonomy" id="37484"/>
    <lineage>
        <taxon>Bacteria</taxon>
        <taxon>Bacillati</taxon>
        <taxon>Actinomycetota</taxon>
        <taxon>Actinomycetes</taxon>
        <taxon>Streptosporangiales</taxon>
        <taxon>Streptosporangiaceae</taxon>
        <taxon>Nonomuraea</taxon>
    </lineage>
</organism>